<accession>A0A8H4RDR9</accession>
<dbReference type="InterPro" id="IPR046539">
    <property type="entry name" value="DUF6604"/>
</dbReference>
<gene>
    <name evidence="3" type="ORF">G7Y89_g11294</name>
</gene>
<dbReference type="Pfam" id="PF20253">
    <property type="entry name" value="DUF6604"/>
    <property type="match status" value="1"/>
</dbReference>
<dbReference type="OrthoDB" id="3563922at2759"/>
<evidence type="ECO:0000259" key="2">
    <source>
        <dbReference type="Pfam" id="PF20253"/>
    </source>
</evidence>
<dbReference type="AlphaFoldDB" id="A0A8H4RDR9"/>
<dbReference type="PANTHER" id="PTHR38795">
    <property type="entry name" value="DUF6604 DOMAIN-CONTAINING PROTEIN"/>
    <property type="match status" value="1"/>
</dbReference>
<feature type="domain" description="DUF6604" evidence="2">
    <location>
        <begin position="36"/>
        <end position="280"/>
    </location>
</feature>
<feature type="region of interest" description="Disordered" evidence="1">
    <location>
        <begin position="81"/>
        <end position="103"/>
    </location>
</feature>
<dbReference type="EMBL" id="JAAMPI010001070">
    <property type="protein sequence ID" value="KAF4626859.1"/>
    <property type="molecule type" value="Genomic_DNA"/>
</dbReference>
<proteinExistence type="predicted"/>
<comment type="caution">
    <text evidence="3">The sequence shown here is derived from an EMBL/GenBank/DDBJ whole genome shotgun (WGS) entry which is preliminary data.</text>
</comment>
<reference evidence="3 4" key="1">
    <citation type="submission" date="2020-03" db="EMBL/GenBank/DDBJ databases">
        <title>Draft Genome Sequence of Cudoniella acicularis.</title>
        <authorList>
            <person name="Buettner E."/>
            <person name="Kellner H."/>
        </authorList>
    </citation>
    <scope>NUCLEOTIDE SEQUENCE [LARGE SCALE GENOMIC DNA]</scope>
    <source>
        <strain evidence="3 4">DSM 108380</strain>
    </source>
</reference>
<name>A0A8H4RDR9_9HELO</name>
<dbReference type="PANTHER" id="PTHR38795:SF1">
    <property type="entry name" value="DUF6604 DOMAIN-CONTAINING PROTEIN"/>
    <property type="match status" value="1"/>
</dbReference>
<evidence type="ECO:0000313" key="4">
    <source>
        <dbReference type="Proteomes" id="UP000566819"/>
    </source>
</evidence>
<evidence type="ECO:0000256" key="1">
    <source>
        <dbReference type="SAM" id="MobiDB-lite"/>
    </source>
</evidence>
<keyword evidence="4" id="KW-1185">Reference proteome</keyword>
<sequence length="281" mass="31108">MDEDFLKFFGSNYIENEAQLPFIGPYVLLVANGSSQTAKQMGIDADSKLLEKAGEVVEGFVLDQPAPSVPKSARLKGKARAEAKKASQGAKSQQVPKTTPAKASSSVINLKELLPQATAIVASKKPVIEVPTSIIQAGLRAISARKRCAAYFASGAVEKDKEVKQANHRHIYIISLMEEVLLTLQPCFAASVDKGSTAESESLNNDFEFLKNRFAALDVEEPFDQYLETPTTSRPPPQQFAEPLYEFEDPITKEDVEEEKLFALFCLFDDLWNLREYLLEI</sequence>
<protein>
    <recommendedName>
        <fullName evidence="2">DUF6604 domain-containing protein</fullName>
    </recommendedName>
</protein>
<organism evidence="3 4">
    <name type="scientific">Cudoniella acicularis</name>
    <dbReference type="NCBI Taxonomy" id="354080"/>
    <lineage>
        <taxon>Eukaryota</taxon>
        <taxon>Fungi</taxon>
        <taxon>Dikarya</taxon>
        <taxon>Ascomycota</taxon>
        <taxon>Pezizomycotina</taxon>
        <taxon>Leotiomycetes</taxon>
        <taxon>Helotiales</taxon>
        <taxon>Tricladiaceae</taxon>
        <taxon>Cudoniella</taxon>
    </lineage>
</organism>
<dbReference type="Proteomes" id="UP000566819">
    <property type="component" value="Unassembled WGS sequence"/>
</dbReference>
<feature type="compositionally biased region" description="Polar residues" evidence="1">
    <location>
        <begin position="89"/>
        <end position="103"/>
    </location>
</feature>
<evidence type="ECO:0000313" key="3">
    <source>
        <dbReference type="EMBL" id="KAF4626859.1"/>
    </source>
</evidence>